<dbReference type="OrthoDB" id="9961247at2"/>
<sequence length="183" mass="19640">MPENLKITKTEMRQAVSVKQTVVAAALALEKIDLESIGLSASDTKTVAQAAKILCKINSLFPSPPTFAAENAEIASKQAQIAAITGTNTRPKDRLEQDIFMLNAQKSMKTATYARELSKPERTMTAAQFSTLYPAPTHATDLSTISTAQTEANKLDAFLKSGPYPNPGAYDVDLLSGTTVSYP</sequence>
<dbReference type="AlphaFoldDB" id="A0A177N4R6"/>
<reference evidence="1 2" key="1">
    <citation type="submission" date="2016-03" db="EMBL/GenBank/DDBJ databases">
        <authorList>
            <person name="Ploux O."/>
        </authorList>
    </citation>
    <scope>NUCLEOTIDE SEQUENCE [LARGE SCALE GENOMIC DNA]</scope>
    <source>
        <strain evidence="1 2">R-45378</strain>
    </source>
</reference>
<dbReference type="Proteomes" id="UP000077857">
    <property type="component" value="Unassembled WGS sequence"/>
</dbReference>
<evidence type="ECO:0000313" key="2">
    <source>
        <dbReference type="Proteomes" id="UP000077857"/>
    </source>
</evidence>
<proteinExistence type="predicted"/>
<protein>
    <submittedName>
        <fullName evidence="1">Uncharacterized protein</fullName>
    </submittedName>
</protein>
<comment type="caution">
    <text evidence="1">The sequence shown here is derived from an EMBL/GenBank/DDBJ whole genome shotgun (WGS) entry which is preliminary data.</text>
</comment>
<dbReference type="RefSeq" id="WP_064041763.1">
    <property type="nucleotide sequence ID" value="NZ_LUUJ01000106.1"/>
</dbReference>
<evidence type="ECO:0000313" key="1">
    <source>
        <dbReference type="EMBL" id="OAI12811.1"/>
    </source>
</evidence>
<name>A0A177N4R6_9GAMM</name>
<organism evidence="1 2">
    <name type="scientific">Methylomonas koyamae</name>
    <dbReference type="NCBI Taxonomy" id="702114"/>
    <lineage>
        <taxon>Bacteria</taxon>
        <taxon>Pseudomonadati</taxon>
        <taxon>Pseudomonadota</taxon>
        <taxon>Gammaproteobacteria</taxon>
        <taxon>Methylococcales</taxon>
        <taxon>Methylococcaceae</taxon>
        <taxon>Methylomonas</taxon>
    </lineage>
</organism>
<dbReference type="EMBL" id="LUUJ01000106">
    <property type="protein sequence ID" value="OAI12811.1"/>
    <property type="molecule type" value="Genomic_DNA"/>
</dbReference>
<accession>A0A177N4R6</accession>
<gene>
    <name evidence="1" type="ORF">A1507_18775</name>
</gene>